<protein>
    <recommendedName>
        <fullName evidence="1">CRAL-TRIO domain-containing protein</fullName>
    </recommendedName>
</protein>
<proteinExistence type="predicted"/>
<dbReference type="InterPro" id="IPR051064">
    <property type="entry name" value="SEC14/CRAL-TRIO_domain"/>
</dbReference>
<reference evidence="2" key="1">
    <citation type="submission" date="2021-06" db="EMBL/GenBank/DDBJ databases">
        <authorList>
            <person name="Hodson N. C."/>
            <person name="Mongue J. A."/>
            <person name="Jaron S. K."/>
        </authorList>
    </citation>
    <scope>NUCLEOTIDE SEQUENCE</scope>
</reference>
<evidence type="ECO:0000313" key="3">
    <source>
        <dbReference type="Proteomes" id="UP000708208"/>
    </source>
</evidence>
<name>A0A8J2KNH0_9HEXA</name>
<feature type="non-terminal residue" evidence="2">
    <location>
        <position position="1"/>
    </location>
</feature>
<dbReference type="Proteomes" id="UP000708208">
    <property type="component" value="Unassembled WGS sequence"/>
</dbReference>
<dbReference type="PROSITE" id="PS50191">
    <property type="entry name" value="CRAL_TRIO"/>
    <property type="match status" value="1"/>
</dbReference>
<dbReference type="GO" id="GO:0005737">
    <property type="term" value="C:cytoplasm"/>
    <property type="evidence" value="ECO:0007669"/>
    <property type="project" value="TreeGrafter"/>
</dbReference>
<dbReference type="Pfam" id="PF00650">
    <property type="entry name" value="CRAL_TRIO"/>
    <property type="match status" value="1"/>
</dbReference>
<sequence>EHMNAEKTETLIRRAIKWRRETYAYTLLGQELPEDYAWNYPFYSDGVDKQGIPVYSLPAGSWDLRHIVESGEKDKFVRYITQMYLKIEQHMISLNRERHANRENEENASEQGTPNKQQSTGVIIIVDLKGYSRSQLTSLRTVEAALEIATNYGNYFPQMAEKVYLINGNNIYLLLPP</sequence>
<keyword evidence="3" id="KW-1185">Reference proteome</keyword>
<accession>A0A8J2KNH0</accession>
<dbReference type="AlphaFoldDB" id="A0A8J2KNH0"/>
<comment type="caution">
    <text evidence="2">The sequence shown here is derived from an EMBL/GenBank/DDBJ whole genome shotgun (WGS) entry which is preliminary data.</text>
</comment>
<organism evidence="2 3">
    <name type="scientific">Allacma fusca</name>
    <dbReference type="NCBI Taxonomy" id="39272"/>
    <lineage>
        <taxon>Eukaryota</taxon>
        <taxon>Metazoa</taxon>
        <taxon>Ecdysozoa</taxon>
        <taxon>Arthropoda</taxon>
        <taxon>Hexapoda</taxon>
        <taxon>Collembola</taxon>
        <taxon>Symphypleona</taxon>
        <taxon>Sminthuridae</taxon>
        <taxon>Allacma</taxon>
    </lineage>
</organism>
<evidence type="ECO:0000259" key="1">
    <source>
        <dbReference type="PROSITE" id="PS50191"/>
    </source>
</evidence>
<dbReference type="PANTHER" id="PTHR23324">
    <property type="entry name" value="SEC14 RELATED PROTEIN"/>
    <property type="match status" value="1"/>
</dbReference>
<gene>
    <name evidence="2" type="ORF">AFUS01_LOCUS28794</name>
</gene>
<dbReference type="OrthoDB" id="1434354at2759"/>
<feature type="domain" description="CRAL-TRIO" evidence="1">
    <location>
        <begin position="32"/>
        <end position="177"/>
    </location>
</feature>
<dbReference type="InterPro" id="IPR001251">
    <property type="entry name" value="CRAL-TRIO_dom"/>
</dbReference>
<dbReference type="CDD" id="cd00170">
    <property type="entry name" value="SEC14"/>
    <property type="match status" value="1"/>
</dbReference>
<dbReference type="PANTHER" id="PTHR23324:SF83">
    <property type="entry name" value="SEC14-LIKE PROTEIN 2"/>
    <property type="match status" value="1"/>
</dbReference>
<dbReference type="EMBL" id="CAJVCH010416635">
    <property type="protein sequence ID" value="CAG7818280.1"/>
    <property type="molecule type" value="Genomic_DNA"/>
</dbReference>
<evidence type="ECO:0000313" key="2">
    <source>
        <dbReference type="EMBL" id="CAG7818280.1"/>
    </source>
</evidence>